<dbReference type="SUPFAM" id="SSF55486">
    <property type="entry name" value="Metalloproteases ('zincins'), catalytic domain"/>
    <property type="match status" value="1"/>
</dbReference>
<dbReference type="EC" id="3.4.24.70" evidence="8"/>
<keyword evidence="2 9" id="KW-0645">Protease</keyword>
<feature type="signal peptide" evidence="10">
    <location>
        <begin position="1"/>
        <end position="28"/>
    </location>
</feature>
<evidence type="ECO:0000256" key="2">
    <source>
        <dbReference type="ARBA" id="ARBA00022670"/>
    </source>
</evidence>
<evidence type="ECO:0000313" key="13">
    <source>
        <dbReference type="Proteomes" id="UP000222542"/>
    </source>
</evidence>
<keyword evidence="5 9" id="KW-0862">Zinc</keyword>
<dbReference type="AlphaFoldDB" id="A0A2G3AB38"/>
<dbReference type="Gramene" id="PHT91408">
    <property type="protein sequence ID" value="PHT91408"/>
    <property type="gene ID" value="T459_06521"/>
</dbReference>
<gene>
    <name evidence="12" type="ORF">T459_06521</name>
</gene>
<comment type="catalytic activity">
    <reaction evidence="7">
        <text>Hydrolysis of oligopeptides, with broad specificity. Gly or Ala commonly occur as P1 or P1' residues, but more distant residues are also important, as is shown by the fact that Z-Gly-Pro-Gly-|-Gly-Pro-Ala is cleaved, but not Z-(Gly)(5).</text>
        <dbReference type="EC" id="3.4.24.70"/>
    </reaction>
</comment>
<dbReference type="GO" id="GO:0006508">
    <property type="term" value="P:proteolysis"/>
    <property type="evidence" value="ECO:0000318"/>
    <property type="project" value="GO_Central"/>
</dbReference>
<keyword evidence="13" id="KW-1185">Reference proteome</keyword>
<evidence type="ECO:0000256" key="1">
    <source>
        <dbReference type="ARBA" id="ARBA00006040"/>
    </source>
</evidence>
<proteinExistence type="inferred from homology"/>
<dbReference type="InterPro" id="IPR045090">
    <property type="entry name" value="Pept_M3A_M3B"/>
</dbReference>
<dbReference type="GO" id="GO:0004222">
    <property type="term" value="F:metalloendopeptidase activity"/>
    <property type="evidence" value="ECO:0000318"/>
    <property type="project" value="GO_Central"/>
</dbReference>
<dbReference type="InterPro" id="IPR001567">
    <property type="entry name" value="Pept_M3A_M3B_dom"/>
</dbReference>
<dbReference type="STRING" id="4072.A0A2G3AB38"/>
<feature type="domain" description="Peptidase M3A/M3B catalytic" evidence="11">
    <location>
        <begin position="26"/>
        <end position="295"/>
    </location>
</feature>
<comment type="cofactor">
    <cofactor evidence="9">
        <name>Zn(2+)</name>
        <dbReference type="ChEBI" id="CHEBI:29105"/>
    </cofactor>
    <text evidence="9">Binds 1 zinc ion.</text>
</comment>
<evidence type="ECO:0000256" key="6">
    <source>
        <dbReference type="ARBA" id="ARBA00023049"/>
    </source>
</evidence>
<evidence type="ECO:0000256" key="4">
    <source>
        <dbReference type="ARBA" id="ARBA00022801"/>
    </source>
</evidence>
<sequence>MCLPSQQLSLIHELHLMLSLCFSWQSQAFPLIFLDLVDLKEFCKSQGSPEADDLNHWDITFWSERFRESKYELNEEELRPYLSLPRVMDGLFNLVNMLFGINVEPADGLAPVWNHDVRFYRVNDSSGTPIAYFYFDPYSRPSEKSGGAWMGGVVSRSRILSRDGANARLPVAHMVCNQMPPVGDKPSLMTFLEVETVFHEFGHALQHMLTKQDEGLVAGLRGIERDARELPSQFMENWCYHSDIVEEVHVSFALNQSAVDYSIIDGCCRNTLMKGIYQKLLAAKTFCAGTLNLRQWAEVLSADAFSAFEDVGLENEKAVKETGQRFRQTVLALGGGKAPLEVFVLFRGREPSPEALLRHHGPESVTSSA</sequence>
<dbReference type="PANTHER" id="PTHR11804:SF83">
    <property type="entry name" value="LD37516P"/>
    <property type="match status" value="1"/>
</dbReference>
<keyword evidence="6 9" id="KW-0482">Metalloprotease</keyword>
<keyword evidence="4 9" id="KW-0378">Hydrolase</keyword>
<reference evidence="12 13" key="1">
    <citation type="journal article" date="2014" name="Nat. Genet.">
        <title>Genome sequence of the hot pepper provides insights into the evolution of pungency in Capsicum species.</title>
        <authorList>
            <person name="Kim S."/>
            <person name="Park M."/>
            <person name="Yeom S.I."/>
            <person name="Kim Y.M."/>
            <person name="Lee J.M."/>
            <person name="Lee H.A."/>
            <person name="Seo E."/>
            <person name="Choi J."/>
            <person name="Cheong K."/>
            <person name="Kim K.T."/>
            <person name="Jung K."/>
            <person name="Lee G.W."/>
            <person name="Oh S.K."/>
            <person name="Bae C."/>
            <person name="Kim S.B."/>
            <person name="Lee H.Y."/>
            <person name="Kim S.Y."/>
            <person name="Kim M.S."/>
            <person name="Kang B.C."/>
            <person name="Jo Y.D."/>
            <person name="Yang H.B."/>
            <person name="Jeong H.J."/>
            <person name="Kang W.H."/>
            <person name="Kwon J.K."/>
            <person name="Shin C."/>
            <person name="Lim J.Y."/>
            <person name="Park J.H."/>
            <person name="Huh J.H."/>
            <person name="Kim J.S."/>
            <person name="Kim B.D."/>
            <person name="Cohen O."/>
            <person name="Paran I."/>
            <person name="Suh M.C."/>
            <person name="Lee S.B."/>
            <person name="Kim Y.K."/>
            <person name="Shin Y."/>
            <person name="Noh S.J."/>
            <person name="Park J."/>
            <person name="Seo Y.S."/>
            <person name="Kwon S.Y."/>
            <person name="Kim H.A."/>
            <person name="Park J.M."/>
            <person name="Kim H.J."/>
            <person name="Choi S.B."/>
            <person name="Bosland P.W."/>
            <person name="Reeves G."/>
            <person name="Jo S.H."/>
            <person name="Lee B.W."/>
            <person name="Cho H.T."/>
            <person name="Choi H.S."/>
            <person name="Lee M.S."/>
            <person name="Yu Y."/>
            <person name="Do Choi Y."/>
            <person name="Park B.S."/>
            <person name="van Deynze A."/>
            <person name="Ashrafi H."/>
            <person name="Hill T."/>
            <person name="Kim W.T."/>
            <person name="Pai H.S."/>
            <person name="Ahn H.K."/>
            <person name="Yeam I."/>
            <person name="Giovannoni J.J."/>
            <person name="Rose J.K."/>
            <person name="Sorensen I."/>
            <person name="Lee S.J."/>
            <person name="Kim R.W."/>
            <person name="Choi I.Y."/>
            <person name="Choi B.S."/>
            <person name="Lim J.S."/>
            <person name="Lee Y.H."/>
            <person name="Choi D."/>
        </authorList>
    </citation>
    <scope>NUCLEOTIDE SEQUENCE [LARGE SCALE GENOMIC DNA]</scope>
    <source>
        <strain evidence="13">cv. CM334</strain>
    </source>
</reference>
<dbReference type="GO" id="GO:0005829">
    <property type="term" value="C:cytosol"/>
    <property type="evidence" value="ECO:0007669"/>
    <property type="project" value="UniProtKB-ARBA"/>
</dbReference>
<evidence type="ECO:0000256" key="7">
    <source>
        <dbReference type="ARBA" id="ARBA00024603"/>
    </source>
</evidence>
<dbReference type="OMA" id="HECYLST"/>
<dbReference type="Gene3D" id="1.10.1370.40">
    <property type="match status" value="1"/>
</dbReference>
<evidence type="ECO:0000259" key="11">
    <source>
        <dbReference type="Pfam" id="PF01432"/>
    </source>
</evidence>
<keyword evidence="10" id="KW-0732">Signal</keyword>
<evidence type="ECO:0000256" key="3">
    <source>
        <dbReference type="ARBA" id="ARBA00022723"/>
    </source>
</evidence>
<dbReference type="GO" id="GO:0046872">
    <property type="term" value="F:metal ion binding"/>
    <property type="evidence" value="ECO:0007669"/>
    <property type="project" value="UniProtKB-UniRule"/>
</dbReference>
<feature type="chain" id="PRO_5013787446" description="oligopeptidase A" evidence="10">
    <location>
        <begin position="29"/>
        <end position="369"/>
    </location>
</feature>
<dbReference type="Pfam" id="PF01432">
    <property type="entry name" value="Peptidase_M3"/>
    <property type="match status" value="1"/>
</dbReference>
<protein>
    <recommendedName>
        <fullName evidence="8">oligopeptidase A</fullName>
        <ecNumber evidence="8">3.4.24.70</ecNumber>
    </recommendedName>
</protein>
<evidence type="ECO:0000256" key="8">
    <source>
        <dbReference type="ARBA" id="ARBA00026100"/>
    </source>
</evidence>
<dbReference type="EMBL" id="AYRZ02000002">
    <property type="protein sequence ID" value="PHT91408.1"/>
    <property type="molecule type" value="Genomic_DNA"/>
</dbReference>
<name>A0A2G3AB38_CAPAN</name>
<comment type="caution">
    <text evidence="12">The sequence shown here is derived from an EMBL/GenBank/DDBJ whole genome shotgun (WGS) entry which is preliminary data.</text>
</comment>
<dbReference type="FunFam" id="3.40.390.10:FF:000009">
    <property type="entry name" value="Oligopeptidase A"/>
    <property type="match status" value="1"/>
</dbReference>
<dbReference type="Proteomes" id="UP000222542">
    <property type="component" value="Unassembled WGS sequence"/>
</dbReference>
<dbReference type="GO" id="GO:0006518">
    <property type="term" value="P:peptide metabolic process"/>
    <property type="evidence" value="ECO:0000318"/>
    <property type="project" value="GO_Central"/>
</dbReference>
<comment type="similarity">
    <text evidence="1 9">Belongs to the peptidase M3 family.</text>
</comment>
<dbReference type="PANTHER" id="PTHR11804">
    <property type="entry name" value="PROTEASE M3 THIMET OLIGOPEPTIDASE-RELATED"/>
    <property type="match status" value="1"/>
</dbReference>
<evidence type="ECO:0000256" key="9">
    <source>
        <dbReference type="RuleBase" id="RU003435"/>
    </source>
</evidence>
<evidence type="ECO:0000256" key="10">
    <source>
        <dbReference type="SAM" id="SignalP"/>
    </source>
</evidence>
<keyword evidence="3 9" id="KW-0479">Metal-binding</keyword>
<evidence type="ECO:0000313" key="12">
    <source>
        <dbReference type="EMBL" id="PHT91408.1"/>
    </source>
</evidence>
<accession>A0A2G3AB38</accession>
<evidence type="ECO:0000256" key="5">
    <source>
        <dbReference type="ARBA" id="ARBA00022833"/>
    </source>
</evidence>
<organism evidence="12 13">
    <name type="scientific">Capsicum annuum</name>
    <name type="common">Capsicum pepper</name>
    <dbReference type="NCBI Taxonomy" id="4072"/>
    <lineage>
        <taxon>Eukaryota</taxon>
        <taxon>Viridiplantae</taxon>
        <taxon>Streptophyta</taxon>
        <taxon>Embryophyta</taxon>
        <taxon>Tracheophyta</taxon>
        <taxon>Spermatophyta</taxon>
        <taxon>Magnoliopsida</taxon>
        <taxon>eudicotyledons</taxon>
        <taxon>Gunneridae</taxon>
        <taxon>Pentapetalae</taxon>
        <taxon>asterids</taxon>
        <taxon>lamiids</taxon>
        <taxon>Solanales</taxon>
        <taxon>Solanaceae</taxon>
        <taxon>Solanoideae</taxon>
        <taxon>Capsiceae</taxon>
        <taxon>Capsicum</taxon>
    </lineage>
</organism>
<reference evidence="12 13" key="2">
    <citation type="journal article" date="2017" name="Genome Biol.">
        <title>New reference genome sequences of hot pepper reveal the massive evolution of plant disease-resistance genes by retroduplication.</title>
        <authorList>
            <person name="Kim S."/>
            <person name="Park J."/>
            <person name="Yeom S.I."/>
            <person name="Kim Y.M."/>
            <person name="Seo E."/>
            <person name="Kim K.T."/>
            <person name="Kim M.S."/>
            <person name="Lee J.M."/>
            <person name="Cheong K."/>
            <person name="Shin H.S."/>
            <person name="Kim S.B."/>
            <person name="Han K."/>
            <person name="Lee J."/>
            <person name="Park M."/>
            <person name="Lee H.A."/>
            <person name="Lee H.Y."/>
            <person name="Lee Y."/>
            <person name="Oh S."/>
            <person name="Lee J.H."/>
            <person name="Choi E."/>
            <person name="Choi E."/>
            <person name="Lee S.E."/>
            <person name="Jeon J."/>
            <person name="Kim H."/>
            <person name="Choi G."/>
            <person name="Song H."/>
            <person name="Lee J."/>
            <person name="Lee S.C."/>
            <person name="Kwon J.K."/>
            <person name="Lee H.Y."/>
            <person name="Koo N."/>
            <person name="Hong Y."/>
            <person name="Kim R.W."/>
            <person name="Kang W.H."/>
            <person name="Huh J.H."/>
            <person name="Kang B.C."/>
            <person name="Yang T.J."/>
            <person name="Lee Y.H."/>
            <person name="Bennetzen J.L."/>
            <person name="Choi D."/>
        </authorList>
    </citation>
    <scope>NUCLEOTIDE SEQUENCE [LARGE SCALE GENOMIC DNA]</scope>
    <source>
        <strain evidence="13">cv. CM334</strain>
    </source>
</reference>